<dbReference type="EMBL" id="JAANIT010005546">
    <property type="protein sequence ID" value="KAG1531439.1"/>
    <property type="molecule type" value="Genomic_DNA"/>
</dbReference>
<evidence type="ECO:0000313" key="1">
    <source>
        <dbReference type="EMBL" id="KAG1531439.1"/>
    </source>
</evidence>
<dbReference type="Proteomes" id="UP000717996">
    <property type="component" value="Unassembled WGS sequence"/>
</dbReference>
<dbReference type="AlphaFoldDB" id="A0A9P6XSA8"/>
<accession>A0A9P6XSA8</accession>
<sequence length="279" mass="32061">MRKQLLCQPTDDETTTQLASVESQLERQYEHSSSVLALRSGQRWREQGEGSNRYFYRCLCNRQQQQSIRSIRTNTGIVVTEPLNLTETAREYYEQLYSPDPIDEQAISDLLSHVPDSASISLDVHENLLNFWTMDEVSKCLQRTPTKSSPGVDGIPYVILRLLFDHPFICRFFLRVLNTALREGKYPPTWQRSVIILLPKKGDRIQLKNWRPISLICADAKIFTRLLTTRLTPYLSDLIDPHQTGFMAGRFIGDHGFCARVIMGIARQYKLPGVSLPLD</sequence>
<evidence type="ECO:0008006" key="3">
    <source>
        <dbReference type="Google" id="ProtNLM"/>
    </source>
</evidence>
<dbReference type="OrthoDB" id="5598377at2759"/>
<reference evidence="1" key="1">
    <citation type="journal article" date="2020" name="Microb. Genom.">
        <title>Genetic diversity of clinical and environmental Mucorales isolates obtained from an investigation of mucormycosis cases among solid organ transplant recipients.</title>
        <authorList>
            <person name="Nguyen M.H."/>
            <person name="Kaul D."/>
            <person name="Muto C."/>
            <person name="Cheng S.J."/>
            <person name="Richter R.A."/>
            <person name="Bruno V.M."/>
            <person name="Liu G."/>
            <person name="Beyhan S."/>
            <person name="Sundermann A.J."/>
            <person name="Mounaud S."/>
            <person name="Pasculle A.W."/>
            <person name="Nierman W.C."/>
            <person name="Driscoll E."/>
            <person name="Cumbie R."/>
            <person name="Clancy C.J."/>
            <person name="Dupont C.L."/>
        </authorList>
    </citation>
    <scope>NUCLEOTIDE SEQUENCE</scope>
    <source>
        <strain evidence="1">GL16</strain>
    </source>
</reference>
<proteinExistence type="predicted"/>
<evidence type="ECO:0000313" key="2">
    <source>
        <dbReference type="Proteomes" id="UP000717996"/>
    </source>
</evidence>
<comment type="caution">
    <text evidence="1">The sequence shown here is derived from an EMBL/GenBank/DDBJ whole genome shotgun (WGS) entry which is preliminary data.</text>
</comment>
<protein>
    <recommendedName>
        <fullName evidence="3">Reverse transcriptase domain-containing protein</fullName>
    </recommendedName>
</protein>
<gene>
    <name evidence="1" type="ORF">G6F51_013519</name>
</gene>
<name>A0A9P6XSA8_RHIOR</name>
<dbReference type="OMA" id="KHYGSIN"/>
<dbReference type="PANTHER" id="PTHR19446">
    <property type="entry name" value="REVERSE TRANSCRIPTASES"/>
    <property type="match status" value="1"/>
</dbReference>
<organism evidence="1 2">
    <name type="scientific">Rhizopus oryzae</name>
    <name type="common">Mucormycosis agent</name>
    <name type="synonym">Rhizopus arrhizus var. delemar</name>
    <dbReference type="NCBI Taxonomy" id="64495"/>
    <lineage>
        <taxon>Eukaryota</taxon>
        <taxon>Fungi</taxon>
        <taxon>Fungi incertae sedis</taxon>
        <taxon>Mucoromycota</taxon>
        <taxon>Mucoromycotina</taxon>
        <taxon>Mucoromycetes</taxon>
        <taxon>Mucorales</taxon>
        <taxon>Mucorineae</taxon>
        <taxon>Rhizopodaceae</taxon>
        <taxon>Rhizopus</taxon>
    </lineage>
</organism>